<evidence type="ECO:0000256" key="2">
    <source>
        <dbReference type="SAM" id="Phobius"/>
    </source>
</evidence>
<keyword evidence="2" id="KW-0472">Membrane</keyword>
<name>A0A365U6N4_9RHOB</name>
<comment type="caution">
    <text evidence="3">The sequence shown here is derived from an EMBL/GenBank/DDBJ whole genome shotgun (WGS) entry which is preliminary data.</text>
</comment>
<accession>A0A365U6N4</accession>
<evidence type="ECO:0000313" key="4">
    <source>
        <dbReference type="Proteomes" id="UP000253370"/>
    </source>
</evidence>
<proteinExistence type="predicted"/>
<feature type="compositionally biased region" description="Basic and acidic residues" evidence="1">
    <location>
        <begin position="104"/>
        <end position="118"/>
    </location>
</feature>
<protein>
    <submittedName>
        <fullName evidence="3">Translocase</fullName>
    </submittedName>
</protein>
<keyword evidence="2" id="KW-0812">Transmembrane</keyword>
<reference evidence="3 4" key="1">
    <citation type="submission" date="2018-07" db="EMBL/GenBank/DDBJ databases">
        <title>Rhodosalinus sp. strain E84T genomic sequence and assembly.</title>
        <authorList>
            <person name="Liu Z.-W."/>
            <person name="Lu D.-C."/>
        </authorList>
    </citation>
    <scope>NUCLEOTIDE SEQUENCE [LARGE SCALE GENOMIC DNA]</scope>
    <source>
        <strain evidence="3 4">E84</strain>
    </source>
</reference>
<keyword evidence="4" id="KW-1185">Reference proteome</keyword>
<feature type="compositionally biased region" description="Low complexity" evidence="1">
    <location>
        <begin position="45"/>
        <end position="57"/>
    </location>
</feature>
<dbReference type="OrthoDB" id="7956241at2"/>
<dbReference type="RefSeq" id="WP_113290701.1">
    <property type="nucleotide sequence ID" value="NZ_QNTQ01000023.1"/>
</dbReference>
<dbReference type="AlphaFoldDB" id="A0A365U6N4"/>
<sequence length="359" mass="37701">MKSQLLSNRYVMAGATFAIAMGIGFVMQRGDPDPMADATGAAKDASQQAGQATATSALVEPLQVRDADTGSVTEAPAKPTPPPDAQELVEIDFTSAPIAPRPAGEPHRLPDPPLRDAAAEMPDSAADSPRPAAEPDIDCKVRLDAETRPAAMVHLALQAPCLPEERVTLHHGGLMFSAVTDEAGLLELDVPAMTASAVFIAAFPAGEGSVAQITVPEAEARDRVALQWRGATGLQLHAFEGGAGFGDTGHVWAEAPRDPETAEDGGFLVRLGDATAPEPRMAEIYTFPAKSPEGGIALTIEAEVTEENCAREVVAETHGRIDGAAAKRHQLTFFMPDCAATGDFLVLKNLYQDLKIAAR</sequence>
<organism evidence="3 4">
    <name type="scientific">Rhodosalinus halophilus</name>
    <dbReference type="NCBI Taxonomy" id="2259333"/>
    <lineage>
        <taxon>Bacteria</taxon>
        <taxon>Pseudomonadati</taxon>
        <taxon>Pseudomonadota</taxon>
        <taxon>Alphaproteobacteria</taxon>
        <taxon>Rhodobacterales</taxon>
        <taxon>Paracoccaceae</taxon>
        <taxon>Rhodosalinus</taxon>
    </lineage>
</organism>
<evidence type="ECO:0000313" key="3">
    <source>
        <dbReference type="EMBL" id="RBI83008.1"/>
    </source>
</evidence>
<feature type="compositionally biased region" description="Low complexity" evidence="1">
    <location>
        <begin position="122"/>
        <end position="131"/>
    </location>
</feature>
<evidence type="ECO:0000256" key="1">
    <source>
        <dbReference type="SAM" id="MobiDB-lite"/>
    </source>
</evidence>
<dbReference type="Proteomes" id="UP000253370">
    <property type="component" value="Unassembled WGS sequence"/>
</dbReference>
<feature type="region of interest" description="Disordered" evidence="1">
    <location>
        <begin position="36"/>
        <end position="135"/>
    </location>
</feature>
<feature type="transmembrane region" description="Helical" evidence="2">
    <location>
        <begin position="7"/>
        <end position="27"/>
    </location>
</feature>
<gene>
    <name evidence="3" type="ORF">DRV85_17130</name>
</gene>
<dbReference type="EMBL" id="QNTQ01000023">
    <property type="protein sequence ID" value="RBI83008.1"/>
    <property type="molecule type" value="Genomic_DNA"/>
</dbReference>
<keyword evidence="2" id="KW-1133">Transmembrane helix</keyword>